<evidence type="ECO:0000313" key="1">
    <source>
        <dbReference type="EMBL" id="BBJ03014.1"/>
    </source>
</evidence>
<name>A0A455W1H3_MARNT</name>
<dbReference type="EMBL" id="AP019537">
    <property type="protein sequence ID" value="BBJ03014.1"/>
    <property type="molecule type" value="Genomic_DNA"/>
</dbReference>
<sequence length="361" mass="41541">MSDTTNDTNSGVEALTGFSFQRNSAIFLVLENYDVLVGREFFICIEHHDDVIFAELNESNKISKIKAYQAKKSSSEWVVGKNLAEIIAKMTKVGSDLEIDQMSKFTGYSHDLIFLTNKSIKLNCGKKSAGTKYSEIIRENNIFVCYTNLHGSIQNNILKKLDSFSYESQQLDNLYFRYIDVGNTDKSQRNQLAGMLSDIFKDRISDPAAALDLLLKLFREVETVYNQGNKSKLLDVRKRVYSKDVFKAIDVICSKAKAFKFWRENAKDFSELLQIPVSKSSRYAEYINDCFDYFKDLKQVEFQKILKFVDENRDVDDSSFSYVDCIVKLKERFSTQHQTQINEILVSFAIVAAYVETRDII</sequence>
<organism evidence="1">
    <name type="scientific">Marinobacter nauticus</name>
    <name type="common">Marinobacter hydrocarbonoclasticus</name>
    <name type="synonym">Marinobacter aquaeolei</name>
    <dbReference type="NCBI Taxonomy" id="2743"/>
    <lineage>
        <taxon>Bacteria</taxon>
        <taxon>Pseudomonadati</taxon>
        <taxon>Pseudomonadota</taxon>
        <taxon>Gammaproteobacteria</taxon>
        <taxon>Pseudomonadales</taxon>
        <taxon>Marinobacteraceae</taxon>
        <taxon>Marinobacter</taxon>
    </lineage>
</organism>
<dbReference type="AlphaFoldDB" id="A0A455W1H3"/>
<proteinExistence type="predicted"/>
<reference evidence="1" key="1">
    <citation type="submission" date="2019-03" db="EMBL/GenBank/DDBJ databases">
        <title>Whole genome analysis of nitrate-reducing bacteria Marinobacter hydrocarbonoclasticus YB03.</title>
        <authorList>
            <person name="Azam A.H."/>
            <person name="Yuk S.R."/>
            <person name="Kamarisima K."/>
            <person name="Miyanaga K."/>
            <person name="Tanji Y."/>
        </authorList>
    </citation>
    <scope>NUCLEOTIDE SEQUENCE</scope>
    <source>
        <strain evidence="1">YB03</strain>
    </source>
</reference>
<protein>
    <recommendedName>
        <fullName evidence="2">CD-NTase associated protein 4-like DNA endonuclease domain-containing protein</fullName>
    </recommendedName>
</protein>
<accession>A0A455W1H3</accession>
<gene>
    <name evidence="1" type="ORF">YBY_08620</name>
</gene>
<evidence type="ECO:0008006" key="2">
    <source>
        <dbReference type="Google" id="ProtNLM"/>
    </source>
</evidence>